<keyword evidence="2" id="KW-0964">Secreted</keyword>
<name>A0AAW0Y8U2_CHEQU</name>
<dbReference type="InterPro" id="IPR018114">
    <property type="entry name" value="TRYPSIN_HIS"/>
</dbReference>
<keyword evidence="5" id="KW-0720">Serine protease</keyword>
<evidence type="ECO:0000256" key="7">
    <source>
        <dbReference type="SAM" id="MobiDB-lite"/>
    </source>
</evidence>
<dbReference type="InterPro" id="IPR043504">
    <property type="entry name" value="Peptidase_S1_PA_chymotrypsin"/>
</dbReference>
<dbReference type="Proteomes" id="UP001445076">
    <property type="component" value="Unassembled WGS sequence"/>
</dbReference>
<dbReference type="GO" id="GO:0005615">
    <property type="term" value="C:extracellular space"/>
    <property type="evidence" value="ECO:0007669"/>
    <property type="project" value="TreeGrafter"/>
</dbReference>
<dbReference type="Pfam" id="PF00089">
    <property type="entry name" value="Trypsin"/>
    <property type="match status" value="1"/>
</dbReference>
<evidence type="ECO:0000256" key="2">
    <source>
        <dbReference type="ARBA" id="ARBA00022525"/>
    </source>
</evidence>
<dbReference type="InterPro" id="IPR001254">
    <property type="entry name" value="Trypsin_dom"/>
</dbReference>
<dbReference type="GO" id="GO:0004252">
    <property type="term" value="F:serine-type endopeptidase activity"/>
    <property type="evidence" value="ECO:0007669"/>
    <property type="project" value="InterPro"/>
</dbReference>
<organism evidence="9 10">
    <name type="scientific">Cherax quadricarinatus</name>
    <name type="common">Australian red claw crayfish</name>
    <dbReference type="NCBI Taxonomy" id="27406"/>
    <lineage>
        <taxon>Eukaryota</taxon>
        <taxon>Metazoa</taxon>
        <taxon>Ecdysozoa</taxon>
        <taxon>Arthropoda</taxon>
        <taxon>Crustacea</taxon>
        <taxon>Multicrustacea</taxon>
        <taxon>Malacostraca</taxon>
        <taxon>Eumalacostraca</taxon>
        <taxon>Eucarida</taxon>
        <taxon>Decapoda</taxon>
        <taxon>Pleocyemata</taxon>
        <taxon>Astacidea</taxon>
        <taxon>Parastacoidea</taxon>
        <taxon>Parastacidae</taxon>
        <taxon>Cherax</taxon>
    </lineage>
</organism>
<gene>
    <name evidence="9" type="ORF">OTU49_016616</name>
</gene>
<dbReference type="PANTHER" id="PTHR24264">
    <property type="entry name" value="TRYPSIN-RELATED"/>
    <property type="match status" value="1"/>
</dbReference>
<dbReference type="FunFam" id="2.40.10.10:FF:000038">
    <property type="entry name" value="Serine protease"/>
    <property type="match status" value="1"/>
</dbReference>
<evidence type="ECO:0000256" key="3">
    <source>
        <dbReference type="ARBA" id="ARBA00022670"/>
    </source>
</evidence>
<keyword evidence="6" id="KW-1015">Disulfide bond</keyword>
<keyword evidence="10" id="KW-1185">Reference proteome</keyword>
<dbReference type="InterPro" id="IPR041515">
    <property type="entry name" value="PPAF-2-like_Clip"/>
</dbReference>
<dbReference type="PROSITE" id="PS50240">
    <property type="entry name" value="TRYPSIN_DOM"/>
    <property type="match status" value="1"/>
</dbReference>
<dbReference type="CDD" id="cd00190">
    <property type="entry name" value="Tryp_SPc"/>
    <property type="match status" value="1"/>
</dbReference>
<dbReference type="AlphaFoldDB" id="A0AAW0Y8U2"/>
<evidence type="ECO:0000313" key="9">
    <source>
        <dbReference type="EMBL" id="KAK8747801.1"/>
    </source>
</evidence>
<dbReference type="PRINTS" id="PR00722">
    <property type="entry name" value="CHYMOTRYPSIN"/>
</dbReference>
<comment type="caution">
    <text evidence="9">The sequence shown here is derived from an EMBL/GenBank/DDBJ whole genome shotgun (WGS) entry which is preliminary data.</text>
</comment>
<proteinExistence type="predicted"/>
<protein>
    <recommendedName>
        <fullName evidence="8">Peptidase S1 domain-containing protein</fullName>
    </recommendedName>
</protein>
<sequence>QGGDTEVLTEDFKFEQAPDCSKNYACAPWQICINGEIDTSGVGQLNLRSPVPVPKENTAVLCAGIGKICCLIPGLTADVQVESGGGGGIIEGGVTGGGGGIIEGISDGGGGIIEGGGTSGSGGIIEEGGFSGGGGTSGSGGIIEGGISGGGGIIEGGGTSEGGYSGGGGSTVVEATGGTAHSSGGSGSIVEEESSGGLEQQQSGGKPGVPVLPGQCVDGYECVSTYLCHDGKIITSGEGLLDKRIGGKPISCVNPEYPTVPSVCCQYPSCKAGDTCVASGACTGTHATDETGKYQDCFVGANLEPGVCCTPPKPPAPLQTCPGTKICVTQNLCTSYGNLLTDGTGNIDIRLHSICYLGKDDPNGVCCEPPKPLTTCPGDGTSVCVPSGTCSGQVTQSAAGDSQACYLEGSTTEVGQCCTPPPPLTTCPGEETCLVADLCYTADKKPSPSNSPCYVNPNIVGVCCYPAPPPTVPVLDTCPDNSVCLPDILCQGDILNEAGAYVSHSSGGKWSQCLLSGTGLAVPGVCCRNPTPPTPDTSYPAADKCGVHNIALDTRIQNKDLKYYQTTFAEFPWQAIIFFSNFTFKCGASLIGDRWLLTAAHCVKDLPVNDLRVRLGEWQVDQYKEPLQYYDANVASIKIHPLFNPKNVHNGIAVVELSVPVVFQYHINTICLPNKGQIFPKGTRCFATGWGKDAFDGGKYQVILKKVEVPVVPNPECQGLLRKTRLGKFFILDKSFMCAGGEEKKDACEGDGGGPLACQDQTTGDYVLTGITAWGIGCGQKDVPGVYVDVQYFREWLDGIINQQDGQQQQQQSSGGYSGK</sequence>
<comment type="subcellular location">
    <subcellularLocation>
        <location evidence="1">Secreted</location>
    </subcellularLocation>
</comment>
<feature type="domain" description="Peptidase S1" evidence="8">
    <location>
        <begin position="556"/>
        <end position="802"/>
    </location>
</feature>
<feature type="region of interest" description="Disordered" evidence="7">
    <location>
        <begin position="155"/>
        <end position="207"/>
    </location>
</feature>
<evidence type="ECO:0000256" key="4">
    <source>
        <dbReference type="ARBA" id="ARBA00022801"/>
    </source>
</evidence>
<dbReference type="SUPFAM" id="SSF50494">
    <property type="entry name" value="Trypsin-like serine proteases"/>
    <property type="match status" value="1"/>
</dbReference>
<dbReference type="InterPro" id="IPR001314">
    <property type="entry name" value="Peptidase_S1A"/>
</dbReference>
<dbReference type="InterPro" id="IPR050127">
    <property type="entry name" value="Serine_Proteases_S1"/>
</dbReference>
<dbReference type="SMART" id="SM00020">
    <property type="entry name" value="Tryp_SPc"/>
    <property type="match status" value="1"/>
</dbReference>
<feature type="compositionally biased region" description="Low complexity" evidence="7">
    <location>
        <begin position="195"/>
        <end position="204"/>
    </location>
</feature>
<reference evidence="9 10" key="1">
    <citation type="journal article" date="2024" name="BMC Genomics">
        <title>Genome assembly of redclaw crayfish (Cherax quadricarinatus) provides insights into its immune adaptation and hypoxia tolerance.</title>
        <authorList>
            <person name="Liu Z."/>
            <person name="Zheng J."/>
            <person name="Li H."/>
            <person name="Fang K."/>
            <person name="Wang S."/>
            <person name="He J."/>
            <person name="Zhou D."/>
            <person name="Weng S."/>
            <person name="Chi M."/>
            <person name="Gu Z."/>
            <person name="He J."/>
            <person name="Li F."/>
            <person name="Wang M."/>
        </authorList>
    </citation>
    <scope>NUCLEOTIDE SEQUENCE [LARGE SCALE GENOMIC DNA]</scope>
    <source>
        <strain evidence="9">ZL_2023a</strain>
    </source>
</reference>
<keyword evidence="3" id="KW-0645">Protease</keyword>
<evidence type="ECO:0000256" key="5">
    <source>
        <dbReference type="ARBA" id="ARBA00022825"/>
    </source>
</evidence>
<evidence type="ECO:0000256" key="1">
    <source>
        <dbReference type="ARBA" id="ARBA00004613"/>
    </source>
</evidence>
<evidence type="ECO:0000256" key="6">
    <source>
        <dbReference type="ARBA" id="ARBA00023157"/>
    </source>
</evidence>
<dbReference type="GO" id="GO:0006508">
    <property type="term" value="P:proteolysis"/>
    <property type="evidence" value="ECO:0007669"/>
    <property type="project" value="UniProtKB-KW"/>
</dbReference>
<dbReference type="Pfam" id="PF18322">
    <property type="entry name" value="CLIP_1"/>
    <property type="match status" value="1"/>
</dbReference>
<dbReference type="EMBL" id="JARKIK010000014">
    <property type="protein sequence ID" value="KAK8747801.1"/>
    <property type="molecule type" value="Genomic_DNA"/>
</dbReference>
<dbReference type="Gene3D" id="2.40.10.10">
    <property type="entry name" value="Trypsin-like serine proteases"/>
    <property type="match status" value="2"/>
</dbReference>
<feature type="compositionally biased region" description="Gly residues" evidence="7">
    <location>
        <begin position="155"/>
        <end position="170"/>
    </location>
</feature>
<keyword evidence="4" id="KW-0378">Hydrolase</keyword>
<evidence type="ECO:0000313" key="10">
    <source>
        <dbReference type="Proteomes" id="UP001445076"/>
    </source>
</evidence>
<dbReference type="PANTHER" id="PTHR24264:SF65">
    <property type="entry name" value="SRCR DOMAIN-CONTAINING PROTEIN"/>
    <property type="match status" value="1"/>
</dbReference>
<dbReference type="PROSITE" id="PS00134">
    <property type="entry name" value="TRYPSIN_HIS"/>
    <property type="match status" value="1"/>
</dbReference>
<evidence type="ECO:0000259" key="8">
    <source>
        <dbReference type="PROSITE" id="PS50240"/>
    </source>
</evidence>
<accession>A0AAW0Y8U2</accession>
<feature type="non-terminal residue" evidence="9">
    <location>
        <position position="1"/>
    </location>
</feature>
<dbReference type="InterPro" id="IPR009003">
    <property type="entry name" value="Peptidase_S1_PA"/>
</dbReference>